<keyword evidence="1" id="KW-0378">Hydrolase</keyword>
<dbReference type="PANTHER" id="PTHR30037:SF4">
    <property type="entry name" value="DNA-3-METHYLADENINE GLYCOSYLASE I"/>
    <property type="match status" value="1"/>
</dbReference>
<dbReference type="GO" id="GO:0008725">
    <property type="term" value="F:DNA-3-methyladenine glycosylase activity"/>
    <property type="evidence" value="ECO:0007669"/>
    <property type="project" value="UniProtKB-EC"/>
</dbReference>
<protein>
    <submittedName>
        <fullName evidence="1">DNA-3-methyladenine glycosylase 1</fullName>
        <ecNumber evidence="1">3.2.2.20</ecNumber>
    </submittedName>
</protein>
<name>A0A645E6V2_9ZZZZ</name>
<comment type="caution">
    <text evidence="1">The sequence shown here is derived from an EMBL/GenBank/DDBJ whole genome shotgun (WGS) entry which is preliminary data.</text>
</comment>
<evidence type="ECO:0000313" key="1">
    <source>
        <dbReference type="EMBL" id="MPM97225.1"/>
    </source>
</evidence>
<dbReference type="Gene3D" id="1.10.340.30">
    <property type="entry name" value="Hypothetical protein, domain 2"/>
    <property type="match status" value="1"/>
</dbReference>
<dbReference type="InterPro" id="IPR005019">
    <property type="entry name" value="Adenine_glyco"/>
</dbReference>
<proteinExistence type="predicted"/>
<dbReference type="EMBL" id="VSSQ01043531">
    <property type="protein sequence ID" value="MPM97225.1"/>
    <property type="molecule type" value="Genomic_DNA"/>
</dbReference>
<dbReference type="InterPro" id="IPR052891">
    <property type="entry name" value="DNA-3mA_glycosylase"/>
</dbReference>
<dbReference type="AlphaFoldDB" id="A0A645E6V2"/>
<dbReference type="GO" id="GO:0006284">
    <property type="term" value="P:base-excision repair"/>
    <property type="evidence" value="ECO:0007669"/>
    <property type="project" value="InterPro"/>
</dbReference>
<accession>A0A645E6V2</accession>
<dbReference type="EC" id="3.2.2.20" evidence="1"/>
<reference evidence="1" key="1">
    <citation type="submission" date="2019-08" db="EMBL/GenBank/DDBJ databases">
        <authorList>
            <person name="Kucharzyk K."/>
            <person name="Murdoch R.W."/>
            <person name="Higgins S."/>
            <person name="Loffler F."/>
        </authorList>
    </citation>
    <scope>NUCLEOTIDE SEQUENCE</scope>
</reference>
<dbReference type="SUPFAM" id="SSF48150">
    <property type="entry name" value="DNA-glycosylase"/>
    <property type="match status" value="1"/>
</dbReference>
<dbReference type="PANTHER" id="PTHR30037">
    <property type="entry name" value="DNA-3-METHYLADENINE GLYCOSYLASE 1"/>
    <property type="match status" value="1"/>
</dbReference>
<organism evidence="1">
    <name type="scientific">bioreactor metagenome</name>
    <dbReference type="NCBI Taxonomy" id="1076179"/>
    <lineage>
        <taxon>unclassified sequences</taxon>
        <taxon>metagenomes</taxon>
        <taxon>ecological metagenomes</taxon>
    </lineage>
</organism>
<sequence length="198" mass="22860">MEHQHRCFWVNEQSELYCSYHDEEWGTPIHDDESMYALFLLELFQAGLSWITLLKKREAFRAAFDGFDVNKIARYDEEKILSLLQDPGIIRSRNKIEGAICNARAVLEIQREFGSFCNYLWSFSDGKVVLNPNEGFRTTSPLSDRITADMKRRGMKYAGSVTIYSFLQAAGIVNDHEQTCFRYPQLMAEAGADGVRYE</sequence>
<dbReference type="Pfam" id="PF03352">
    <property type="entry name" value="Adenine_glyco"/>
    <property type="match status" value="1"/>
</dbReference>
<keyword evidence="1" id="KW-0326">Glycosidase</keyword>
<gene>
    <name evidence="1" type="primary">tag_13</name>
    <name evidence="1" type="ORF">SDC9_144398</name>
</gene>
<dbReference type="InterPro" id="IPR011257">
    <property type="entry name" value="DNA_glycosylase"/>
</dbReference>